<dbReference type="Pfam" id="PF03466">
    <property type="entry name" value="LysR_substrate"/>
    <property type="match status" value="1"/>
</dbReference>
<gene>
    <name evidence="6" type="ORF">SAMN04488244_1535</name>
</gene>
<dbReference type="Pfam" id="PF00126">
    <property type="entry name" value="HTH_1"/>
    <property type="match status" value="1"/>
</dbReference>
<dbReference type="SUPFAM" id="SSF46785">
    <property type="entry name" value="Winged helix' DNA-binding domain"/>
    <property type="match status" value="1"/>
</dbReference>
<keyword evidence="2" id="KW-0805">Transcription regulation</keyword>
<dbReference type="InterPro" id="IPR058163">
    <property type="entry name" value="LysR-type_TF_proteobact-type"/>
</dbReference>
<dbReference type="InterPro" id="IPR036390">
    <property type="entry name" value="WH_DNA-bd_sf"/>
</dbReference>
<organism evidence="6 7">
    <name type="scientific">Vibrio hangzhouensis</name>
    <dbReference type="NCBI Taxonomy" id="462991"/>
    <lineage>
        <taxon>Bacteria</taxon>
        <taxon>Pseudomonadati</taxon>
        <taxon>Pseudomonadota</taxon>
        <taxon>Gammaproteobacteria</taxon>
        <taxon>Vibrionales</taxon>
        <taxon>Vibrionaceae</taxon>
        <taxon>Vibrio</taxon>
    </lineage>
</organism>
<comment type="similarity">
    <text evidence="1">Belongs to the LysR transcriptional regulatory family.</text>
</comment>
<dbReference type="RefSeq" id="WP_103882897.1">
    <property type="nucleotide sequence ID" value="NZ_FNVG01000053.1"/>
</dbReference>
<dbReference type="PROSITE" id="PS50931">
    <property type="entry name" value="HTH_LYSR"/>
    <property type="match status" value="1"/>
</dbReference>
<dbReference type="InterPro" id="IPR000847">
    <property type="entry name" value="LysR_HTH_N"/>
</dbReference>
<evidence type="ECO:0000256" key="4">
    <source>
        <dbReference type="ARBA" id="ARBA00023163"/>
    </source>
</evidence>
<evidence type="ECO:0000313" key="6">
    <source>
        <dbReference type="EMBL" id="SEG75056.1"/>
    </source>
</evidence>
<dbReference type="PANTHER" id="PTHR30537:SF5">
    <property type="entry name" value="HTH-TYPE TRANSCRIPTIONAL ACTIVATOR TTDR-RELATED"/>
    <property type="match status" value="1"/>
</dbReference>
<evidence type="ECO:0000256" key="3">
    <source>
        <dbReference type="ARBA" id="ARBA00023125"/>
    </source>
</evidence>
<dbReference type="SUPFAM" id="SSF53850">
    <property type="entry name" value="Periplasmic binding protein-like II"/>
    <property type="match status" value="1"/>
</dbReference>
<name>A0A1H6CRN6_9VIBR</name>
<sequence>MDKIRALTVFRRIVELGSFQAAANDLKLSKAAVTKNMNELELALNTPLINRTTRKLFVTEAGLEYYREVCLALDTISNAEQTLSFNQQHIAGKLKIGAPLSLSIVLINELICEFSDHYPSVSIEVVMDDEQIDLISQGADVSIRGSSTLSDSSLRSRKLLGLKRVLCAAPEYLESSPPILSPTDIKSHKSLVYSLASTNKWRLSRGDESEDVEPVASNYIVNNSLALVQACKFGKGIALTPCIYVKSLLENGELIELLPDWSPEEHSLYAVYPSSRANSQLVRSFIDFLVDRLERI</sequence>
<keyword evidence="4" id="KW-0804">Transcription</keyword>
<dbReference type="GO" id="GO:0006351">
    <property type="term" value="P:DNA-templated transcription"/>
    <property type="evidence" value="ECO:0007669"/>
    <property type="project" value="TreeGrafter"/>
</dbReference>
<keyword evidence="3 6" id="KW-0238">DNA-binding</keyword>
<proteinExistence type="inferred from homology"/>
<dbReference type="EMBL" id="FNVG01000053">
    <property type="protein sequence ID" value="SEG75056.1"/>
    <property type="molecule type" value="Genomic_DNA"/>
</dbReference>
<dbReference type="GO" id="GO:0043565">
    <property type="term" value="F:sequence-specific DNA binding"/>
    <property type="evidence" value="ECO:0007669"/>
    <property type="project" value="TreeGrafter"/>
</dbReference>
<dbReference type="GO" id="GO:0003700">
    <property type="term" value="F:DNA-binding transcription factor activity"/>
    <property type="evidence" value="ECO:0007669"/>
    <property type="project" value="InterPro"/>
</dbReference>
<protein>
    <submittedName>
        <fullName evidence="6">DNA-binding transcriptional regulator, LysR family</fullName>
    </submittedName>
</protein>
<feature type="domain" description="HTH lysR-type" evidence="5">
    <location>
        <begin position="1"/>
        <end position="59"/>
    </location>
</feature>
<evidence type="ECO:0000313" key="7">
    <source>
        <dbReference type="Proteomes" id="UP000236721"/>
    </source>
</evidence>
<dbReference type="InterPro" id="IPR005119">
    <property type="entry name" value="LysR_subst-bd"/>
</dbReference>
<evidence type="ECO:0000256" key="2">
    <source>
        <dbReference type="ARBA" id="ARBA00023015"/>
    </source>
</evidence>
<dbReference type="Gene3D" id="3.40.190.290">
    <property type="match status" value="1"/>
</dbReference>
<dbReference type="InterPro" id="IPR036388">
    <property type="entry name" value="WH-like_DNA-bd_sf"/>
</dbReference>
<evidence type="ECO:0000259" key="5">
    <source>
        <dbReference type="PROSITE" id="PS50931"/>
    </source>
</evidence>
<keyword evidence="7" id="KW-1185">Reference proteome</keyword>
<dbReference type="AlphaFoldDB" id="A0A1H6CRN6"/>
<accession>A0A1H6CRN6</accession>
<dbReference type="Gene3D" id="1.10.10.10">
    <property type="entry name" value="Winged helix-like DNA-binding domain superfamily/Winged helix DNA-binding domain"/>
    <property type="match status" value="1"/>
</dbReference>
<reference evidence="7" key="1">
    <citation type="submission" date="2016-10" db="EMBL/GenBank/DDBJ databases">
        <authorList>
            <person name="Varghese N."/>
            <person name="Submissions S."/>
        </authorList>
    </citation>
    <scope>NUCLEOTIDE SEQUENCE [LARGE SCALE GENOMIC DNA]</scope>
    <source>
        <strain evidence="7">CGMCC 1.7062</strain>
    </source>
</reference>
<dbReference type="Proteomes" id="UP000236721">
    <property type="component" value="Unassembled WGS sequence"/>
</dbReference>
<dbReference type="OrthoDB" id="9815676at2"/>
<evidence type="ECO:0000256" key="1">
    <source>
        <dbReference type="ARBA" id="ARBA00009437"/>
    </source>
</evidence>
<dbReference type="PANTHER" id="PTHR30537">
    <property type="entry name" value="HTH-TYPE TRANSCRIPTIONAL REGULATOR"/>
    <property type="match status" value="1"/>
</dbReference>
<dbReference type="CDD" id="cd08422">
    <property type="entry name" value="PBP2_CrgA_like"/>
    <property type="match status" value="1"/>
</dbReference>